<proteinExistence type="predicted"/>
<organism evidence="1 2">
    <name type="scientific">Melastoma candidum</name>
    <dbReference type="NCBI Taxonomy" id="119954"/>
    <lineage>
        <taxon>Eukaryota</taxon>
        <taxon>Viridiplantae</taxon>
        <taxon>Streptophyta</taxon>
        <taxon>Embryophyta</taxon>
        <taxon>Tracheophyta</taxon>
        <taxon>Spermatophyta</taxon>
        <taxon>Magnoliopsida</taxon>
        <taxon>eudicotyledons</taxon>
        <taxon>Gunneridae</taxon>
        <taxon>Pentapetalae</taxon>
        <taxon>rosids</taxon>
        <taxon>malvids</taxon>
        <taxon>Myrtales</taxon>
        <taxon>Melastomataceae</taxon>
        <taxon>Melastomatoideae</taxon>
        <taxon>Melastomateae</taxon>
        <taxon>Melastoma</taxon>
    </lineage>
</organism>
<accession>A0ACB9RAA4</accession>
<dbReference type="EMBL" id="CM042883">
    <property type="protein sequence ID" value="KAI4376051.1"/>
    <property type="molecule type" value="Genomic_DNA"/>
</dbReference>
<sequence>MSGSMSKRLVEIPLCCMLVSVVVFAQLTLQQQQPVVALSSGVERVALLQLRSSLGIRSKDWPRKADPCSAWVGITCTNRRVIGINVSGFRRTRLGSLNPQFSMDALRNFTLLASLNASNFVLPGQIPDWFGQQLVSLQVLDLRSCSISGSIPSSLGNLTNLTGLFLSDNNLTGVIPSSLGKLLRILNLDFSRNSLSGSIPSSFTSLKNLTFLGLSSNALSGSIPMGFGSLTGLQQLNLSGNHLSGLIPPQLGDLGRLVDLDLSSNNISGSVPLDLQKLRSLQKIWMSDNLLGGSLPDDLFSSGQSQLQVVVFRNNLLTGTIPSALWSLPELILLDISGNNLTGLLPSSSLNATVTTAILNISGNSLFGNLTSSLKRFSYYDLSGNYFEGKVPAYVLVNASLGNNCLQNVSNQRTAGECASFYASKGLVFDNFGRPVTPPPVPPLSPKSKKSKKWLYILIGVLGGVALILLLAAICCLLFICGRRKGSLNQRAAGVEPASTGGATTSPSGAPTSLVRVGDSYTYQQLLQATNQFSESNLIKHGHSGDLFRGMIEGGVPVVVKKIDLAVVKRELYTVELDFFGKVSHGRFVPFLGHYLENEHEKYLVYKYMPNEDLLTAMLKKTATEDDSLLSLDWIKRLKIAVGTAEALSFLHHECSPPLVHRDVQASSILLDDKYEVRLGSLSDVSAQEGDTHQSRITRLLRLPSSSESGSSDLSTANCAYDVYCFGKVLLELVTGKLGLSASNDAETKEFIDQTLPYINIYDKELVTKIVDPLLIVDEDFLEEVWAMAIIARSCLNPKQSRRPPMRYILKALENPLKIVREENTGSGRLRTTSSRGSWNATLFGSWRSSSDLAVVPGSSAAKAEGTSKQSGTTGSQGSGHNGNSSSSRRRHSKEICPEPSDVQDVERQEQD</sequence>
<evidence type="ECO:0000313" key="2">
    <source>
        <dbReference type="Proteomes" id="UP001057402"/>
    </source>
</evidence>
<dbReference type="Proteomes" id="UP001057402">
    <property type="component" value="Chromosome 4"/>
</dbReference>
<gene>
    <name evidence="1" type="ORF">MLD38_013848</name>
</gene>
<keyword evidence="2" id="KW-1185">Reference proteome</keyword>
<evidence type="ECO:0000313" key="1">
    <source>
        <dbReference type="EMBL" id="KAI4376051.1"/>
    </source>
</evidence>
<name>A0ACB9RAA4_9MYRT</name>
<comment type="caution">
    <text evidence="1">The sequence shown here is derived from an EMBL/GenBank/DDBJ whole genome shotgun (WGS) entry which is preliminary data.</text>
</comment>
<reference evidence="2" key="1">
    <citation type="journal article" date="2023" name="Front. Plant Sci.">
        <title>Chromosomal-level genome assembly of Melastoma candidum provides insights into trichome evolution.</title>
        <authorList>
            <person name="Zhong Y."/>
            <person name="Wu W."/>
            <person name="Sun C."/>
            <person name="Zou P."/>
            <person name="Liu Y."/>
            <person name="Dai S."/>
            <person name="Zhou R."/>
        </authorList>
    </citation>
    <scope>NUCLEOTIDE SEQUENCE [LARGE SCALE GENOMIC DNA]</scope>
</reference>
<protein>
    <submittedName>
        <fullName evidence="1">Uncharacterized protein</fullName>
    </submittedName>
</protein>